<dbReference type="PROSITE" id="PS50198">
    <property type="entry name" value="PPIC_PPIASE_2"/>
    <property type="match status" value="1"/>
</dbReference>
<evidence type="ECO:0000256" key="3">
    <source>
        <dbReference type="ARBA" id="ARBA00013194"/>
    </source>
</evidence>
<feature type="signal peptide" evidence="9">
    <location>
        <begin position="1"/>
        <end position="23"/>
    </location>
</feature>
<keyword evidence="5 8" id="KW-0697">Rotamase</keyword>
<evidence type="ECO:0000313" key="12">
    <source>
        <dbReference type="Proteomes" id="UP000243106"/>
    </source>
</evidence>
<keyword evidence="8 11" id="KW-0413">Isomerase</keyword>
<comment type="catalytic activity">
    <reaction evidence="1">
        <text>[protein]-peptidylproline (omega=180) = [protein]-peptidylproline (omega=0)</text>
        <dbReference type="Rhea" id="RHEA:16237"/>
        <dbReference type="Rhea" id="RHEA-COMP:10747"/>
        <dbReference type="Rhea" id="RHEA-COMP:10748"/>
        <dbReference type="ChEBI" id="CHEBI:83833"/>
        <dbReference type="ChEBI" id="CHEBI:83834"/>
        <dbReference type="EC" id="5.2.1.8"/>
    </reaction>
</comment>
<feature type="domain" description="PpiC" evidence="10">
    <location>
        <begin position="144"/>
        <end position="233"/>
    </location>
</feature>
<accession>A0A1I5URG5</accession>
<organism evidence="11 12">
    <name type="scientific">Roseivivax halotolerans</name>
    <dbReference type="NCBI Taxonomy" id="93684"/>
    <lineage>
        <taxon>Bacteria</taxon>
        <taxon>Pseudomonadati</taxon>
        <taxon>Pseudomonadota</taxon>
        <taxon>Alphaproteobacteria</taxon>
        <taxon>Rhodobacterales</taxon>
        <taxon>Roseobacteraceae</taxon>
        <taxon>Roseivivax</taxon>
    </lineage>
</organism>
<dbReference type="Gene3D" id="1.10.8.1040">
    <property type="match status" value="1"/>
</dbReference>
<dbReference type="PANTHER" id="PTHR47245:SF2">
    <property type="entry name" value="PEPTIDYL-PROLYL CIS-TRANS ISOMERASE HP_0175-RELATED"/>
    <property type="match status" value="1"/>
</dbReference>
<evidence type="ECO:0000256" key="1">
    <source>
        <dbReference type="ARBA" id="ARBA00000971"/>
    </source>
</evidence>
<dbReference type="InterPro" id="IPR050245">
    <property type="entry name" value="PrsA_foldase"/>
</dbReference>
<dbReference type="InterPro" id="IPR027304">
    <property type="entry name" value="Trigger_fact/SurA_dom_sf"/>
</dbReference>
<dbReference type="Gene3D" id="3.10.50.40">
    <property type="match status" value="1"/>
</dbReference>
<dbReference type="PROSITE" id="PS01096">
    <property type="entry name" value="PPIC_PPIASE_1"/>
    <property type="match status" value="1"/>
</dbReference>
<dbReference type="SUPFAM" id="SSF109998">
    <property type="entry name" value="Triger factor/SurA peptide-binding domain-like"/>
    <property type="match status" value="1"/>
</dbReference>
<dbReference type="InterPro" id="IPR000297">
    <property type="entry name" value="PPIase_PpiC"/>
</dbReference>
<evidence type="ECO:0000256" key="2">
    <source>
        <dbReference type="ARBA" id="ARBA00007656"/>
    </source>
</evidence>
<dbReference type="SUPFAM" id="SSF54534">
    <property type="entry name" value="FKBP-like"/>
    <property type="match status" value="1"/>
</dbReference>
<evidence type="ECO:0000256" key="8">
    <source>
        <dbReference type="PROSITE-ProRule" id="PRU00278"/>
    </source>
</evidence>
<evidence type="ECO:0000256" key="7">
    <source>
        <dbReference type="ARBA" id="ARBA00031484"/>
    </source>
</evidence>
<feature type="chain" id="PRO_5017185259" description="Parvulin-like PPIase" evidence="9">
    <location>
        <begin position="24"/>
        <end position="292"/>
    </location>
</feature>
<evidence type="ECO:0000256" key="9">
    <source>
        <dbReference type="SAM" id="SignalP"/>
    </source>
</evidence>
<evidence type="ECO:0000256" key="6">
    <source>
        <dbReference type="ARBA" id="ARBA00030642"/>
    </source>
</evidence>
<comment type="similarity">
    <text evidence="2">Belongs to the PpiC/parvulin rotamase family.</text>
</comment>
<keyword evidence="12" id="KW-1185">Reference proteome</keyword>
<dbReference type="AlphaFoldDB" id="A0A1I5URG5"/>
<dbReference type="InterPro" id="IPR023058">
    <property type="entry name" value="PPIase_PpiC_CS"/>
</dbReference>
<proteinExistence type="inferred from homology"/>
<evidence type="ECO:0000256" key="5">
    <source>
        <dbReference type="ARBA" id="ARBA00023110"/>
    </source>
</evidence>
<dbReference type="RefSeq" id="WP_093008871.1">
    <property type="nucleotide sequence ID" value="NZ_FOXV01000001.1"/>
</dbReference>
<dbReference type="Pfam" id="PF00639">
    <property type="entry name" value="Rotamase"/>
    <property type="match status" value="1"/>
</dbReference>
<dbReference type="EC" id="5.2.1.8" evidence="3"/>
<evidence type="ECO:0000259" key="10">
    <source>
        <dbReference type="PROSITE" id="PS50198"/>
    </source>
</evidence>
<keyword evidence="9" id="KW-0732">Signal</keyword>
<dbReference type="GO" id="GO:0003755">
    <property type="term" value="F:peptidyl-prolyl cis-trans isomerase activity"/>
    <property type="evidence" value="ECO:0007669"/>
    <property type="project" value="UniProtKB-KW"/>
</dbReference>
<dbReference type="STRING" id="93684.SAMN05421853_101134"/>
<reference evidence="12" key="1">
    <citation type="submission" date="2016-10" db="EMBL/GenBank/DDBJ databases">
        <authorList>
            <person name="Varghese N."/>
            <person name="Submissions S."/>
        </authorList>
    </citation>
    <scope>NUCLEOTIDE SEQUENCE [LARGE SCALE GENOMIC DNA]</scope>
    <source>
        <strain evidence="12">JCM 10271</strain>
    </source>
</reference>
<evidence type="ECO:0000313" key="11">
    <source>
        <dbReference type="EMBL" id="SFP97873.1"/>
    </source>
</evidence>
<protein>
    <recommendedName>
        <fullName evidence="4">Parvulin-like PPIase</fullName>
        <ecNumber evidence="3">5.2.1.8</ecNumber>
    </recommendedName>
    <alternativeName>
        <fullName evidence="6">Peptidyl-prolyl cis-trans isomerase plp</fullName>
    </alternativeName>
    <alternativeName>
        <fullName evidence="7">Rotamase plp</fullName>
    </alternativeName>
</protein>
<dbReference type="Proteomes" id="UP000243106">
    <property type="component" value="Unassembled WGS sequence"/>
</dbReference>
<sequence length="292" mass="31198">MSRPSLKLTAVAALLAFAGPAWSQDETAGSETAPDADLSEVVATVNGEEITLGHMLMVRAGLPEQYQQLPPDVLFEGILDQLIQQEALAQSDSAEETTGVRLTLENERRALLASEAVAGLSRDAVSEEDIQNAYDEQFGSEGGATEYNAAHILVETEEEAQALIEELNGGADFATLAQERSTGPSGANGGDLGWFAAGQMVQPFQDAVETLEPGAISEPVETQFGWHVVKLNETRQQEAPALEEVRDQIEQQLAQARVEAAIEELVAGSEVTRPGEDLDPAVLGRTDLLMSE</sequence>
<dbReference type="EMBL" id="FOXV01000001">
    <property type="protein sequence ID" value="SFP97873.1"/>
    <property type="molecule type" value="Genomic_DNA"/>
</dbReference>
<name>A0A1I5URG5_9RHOB</name>
<dbReference type="PANTHER" id="PTHR47245">
    <property type="entry name" value="PEPTIDYLPROLYL ISOMERASE"/>
    <property type="match status" value="1"/>
</dbReference>
<dbReference type="InterPro" id="IPR046357">
    <property type="entry name" value="PPIase_dom_sf"/>
</dbReference>
<evidence type="ECO:0000256" key="4">
    <source>
        <dbReference type="ARBA" id="ARBA00018370"/>
    </source>
</evidence>
<gene>
    <name evidence="11" type="ORF">SAMN05421853_101134</name>
</gene>